<keyword evidence="1" id="KW-0479">Metal-binding</keyword>
<dbReference type="GO" id="GO:0019899">
    <property type="term" value="F:enzyme binding"/>
    <property type="evidence" value="ECO:0007669"/>
    <property type="project" value="UniProtKB-ARBA"/>
</dbReference>
<keyword evidence="3" id="KW-1185">Reference proteome</keyword>
<sequence length="223" mass="25571">MLISATEVDKERIRQLYTVLRTLDLWINEDKAIRLALDTLPFYTSNLGHLRDKCAQIIVLSANQAKLTRNIEKKGGSLTVGDQSNISIFEELPNAFLDNSTVLEEEEFQQPKSSERVEMMATYDLSLYKTSLVYNGESSFINFYKQFKDAMEFAADDEKGKFTQRAVENCGIKCPDDLVNFLKKSKKRDGRQDKITEARTCYSCNKVGHVKAECEKVKPRMIR</sequence>
<evidence type="ECO:0000256" key="1">
    <source>
        <dbReference type="PROSITE-ProRule" id="PRU00047"/>
    </source>
</evidence>
<evidence type="ECO:0000259" key="2">
    <source>
        <dbReference type="PROSITE" id="PS50158"/>
    </source>
</evidence>
<dbReference type="GO" id="GO:0003676">
    <property type="term" value="F:nucleic acid binding"/>
    <property type="evidence" value="ECO:0007669"/>
    <property type="project" value="InterPro"/>
</dbReference>
<accession>A0A0K0F1C7</accession>
<keyword evidence="1" id="KW-0863">Zinc-finger</keyword>
<dbReference type="PROSITE" id="PS50158">
    <property type="entry name" value="ZF_CCHC"/>
    <property type="match status" value="1"/>
</dbReference>
<organism evidence="3 4">
    <name type="scientific">Strongyloides venezuelensis</name>
    <name type="common">Threadworm</name>
    <dbReference type="NCBI Taxonomy" id="75913"/>
    <lineage>
        <taxon>Eukaryota</taxon>
        <taxon>Metazoa</taxon>
        <taxon>Ecdysozoa</taxon>
        <taxon>Nematoda</taxon>
        <taxon>Chromadorea</taxon>
        <taxon>Rhabditida</taxon>
        <taxon>Tylenchina</taxon>
        <taxon>Panagrolaimomorpha</taxon>
        <taxon>Strongyloidoidea</taxon>
        <taxon>Strongyloididae</taxon>
        <taxon>Strongyloides</taxon>
    </lineage>
</organism>
<evidence type="ECO:0000313" key="4">
    <source>
        <dbReference type="WBParaSite" id="SVE_0260100.1"/>
    </source>
</evidence>
<evidence type="ECO:0000313" key="3">
    <source>
        <dbReference type="Proteomes" id="UP000035680"/>
    </source>
</evidence>
<dbReference type="SMART" id="SM00343">
    <property type="entry name" value="ZnF_C2HC"/>
    <property type="match status" value="1"/>
</dbReference>
<proteinExistence type="predicted"/>
<protein>
    <submittedName>
        <fullName evidence="4">CCHC-type domain-containing protein</fullName>
    </submittedName>
</protein>
<dbReference type="SUPFAM" id="SSF57756">
    <property type="entry name" value="Retrovirus zinc finger-like domains"/>
    <property type="match status" value="1"/>
</dbReference>
<reference evidence="3" key="1">
    <citation type="submission" date="2014-07" db="EMBL/GenBank/DDBJ databases">
        <authorList>
            <person name="Martin A.A"/>
            <person name="De Silva N."/>
        </authorList>
    </citation>
    <scope>NUCLEOTIDE SEQUENCE</scope>
</reference>
<dbReference type="AlphaFoldDB" id="A0A0K0F1C7"/>
<dbReference type="InterPro" id="IPR001878">
    <property type="entry name" value="Znf_CCHC"/>
</dbReference>
<dbReference type="WBParaSite" id="SVE_0260100.1">
    <property type="protein sequence ID" value="SVE_0260100.1"/>
    <property type="gene ID" value="SVE_0260100"/>
</dbReference>
<keyword evidence="1" id="KW-0862">Zinc</keyword>
<name>A0A0K0F1C7_STRVS</name>
<dbReference type="InterPro" id="IPR036875">
    <property type="entry name" value="Znf_CCHC_sf"/>
</dbReference>
<feature type="domain" description="CCHC-type" evidence="2">
    <location>
        <begin position="201"/>
        <end position="216"/>
    </location>
</feature>
<dbReference type="GO" id="GO:0008270">
    <property type="term" value="F:zinc ion binding"/>
    <property type="evidence" value="ECO:0007669"/>
    <property type="project" value="UniProtKB-KW"/>
</dbReference>
<dbReference type="Proteomes" id="UP000035680">
    <property type="component" value="Unassembled WGS sequence"/>
</dbReference>
<reference evidence="4" key="2">
    <citation type="submission" date="2015-08" db="UniProtKB">
        <authorList>
            <consortium name="WormBaseParasite"/>
        </authorList>
    </citation>
    <scope>IDENTIFICATION</scope>
</reference>